<dbReference type="SMART" id="SM00213">
    <property type="entry name" value="UBQ"/>
    <property type="match status" value="1"/>
</dbReference>
<sequence length="179" mass="20468">MFYSSYVLHKSDFTQLDDIPKYMQPDGIKQFDIQAFLTDILFKIQLKISCAGAVLDKIAKQNASAEPVLIFKPPARDEIEIKVSLLAGDQSSLITVRLSDTISNVKKKIKKTVSCDPEAKLHLKFGNKILRDNLTVFDYNIQIGSNVYIILEFLKKQNKIKKRQKLNFGINIKEKLYGR</sequence>
<dbReference type="PROSITE" id="PS50053">
    <property type="entry name" value="UBIQUITIN_2"/>
    <property type="match status" value="1"/>
</dbReference>
<dbReference type="SUPFAM" id="SSF54236">
    <property type="entry name" value="Ubiquitin-like"/>
    <property type="match status" value="1"/>
</dbReference>
<dbReference type="InterPro" id="IPR029071">
    <property type="entry name" value="Ubiquitin-like_domsf"/>
</dbReference>
<accession>A0A6J8CTL8</accession>
<evidence type="ECO:0000259" key="1">
    <source>
        <dbReference type="PROSITE" id="PS50053"/>
    </source>
</evidence>
<protein>
    <recommendedName>
        <fullName evidence="1">Ubiquitin-like domain-containing protein</fullName>
    </recommendedName>
</protein>
<evidence type="ECO:0000313" key="2">
    <source>
        <dbReference type="EMBL" id="CAC5399898.1"/>
    </source>
</evidence>
<dbReference type="PRINTS" id="PR00348">
    <property type="entry name" value="UBIQUITIN"/>
</dbReference>
<dbReference type="CDD" id="cd17039">
    <property type="entry name" value="Ubl_ubiquitin_like"/>
    <property type="match status" value="1"/>
</dbReference>
<dbReference type="EMBL" id="CACVKT020006119">
    <property type="protein sequence ID" value="CAC5399898.1"/>
    <property type="molecule type" value="Genomic_DNA"/>
</dbReference>
<dbReference type="InterPro" id="IPR000626">
    <property type="entry name" value="Ubiquitin-like_dom"/>
</dbReference>
<keyword evidence="3" id="KW-1185">Reference proteome</keyword>
<dbReference type="Proteomes" id="UP000507470">
    <property type="component" value="Unassembled WGS sequence"/>
</dbReference>
<feature type="domain" description="Ubiquitin-like" evidence="1">
    <location>
        <begin position="79"/>
        <end position="152"/>
    </location>
</feature>
<organism evidence="2 3">
    <name type="scientific">Mytilus coruscus</name>
    <name type="common">Sea mussel</name>
    <dbReference type="NCBI Taxonomy" id="42192"/>
    <lineage>
        <taxon>Eukaryota</taxon>
        <taxon>Metazoa</taxon>
        <taxon>Spiralia</taxon>
        <taxon>Lophotrochozoa</taxon>
        <taxon>Mollusca</taxon>
        <taxon>Bivalvia</taxon>
        <taxon>Autobranchia</taxon>
        <taxon>Pteriomorphia</taxon>
        <taxon>Mytilida</taxon>
        <taxon>Mytiloidea</taxon>
        <taxon>Mytilidae</taxon>
        <taxon>Mytilinae</taxon>
        <taxon>Mytilus</taxon>
    </lineage>
</organism>
<evidence type="ECO:0000313" key="3">
    <source>
        <dbReference type="Proteomes" id="UP000507470"/>
    </source>
</evidence>
<proteinExistence type="predicted"/>
<dbReference type="InterPro" id="IPR019956">
    <property type="entry name" value="Ubiquitin_dom"/>
</dbReference>
<reference evidence="2 3" key="1">
    <citation type="submission" date="2020-06" db="EMBL/GenBank/DDBJ databases">
        <authorList>
            <person name="Li R."/>
            <person name="Bekaert M."/>
        </authorList>
    </citation>
    <scope>NUCLEOTIDE SEQUENCE [LARGE SCALE GENOMIC DNA]</scope>
    <source>
        <strain evidence="3">wild</strain>
    </source>
</reference>
<name>A0A6J8CTL8_MYTCO</name>
<gene>
    <name evidence="2" type="ORF">MCOR_34121</name>
</gene>
<dbReference type="AlphaFoldDB" id="A0A6J8CTL8"/>
<dbReference type="Gene3D" id="3.10.20.90">
    <property type="entry name" value="Phosphatidylinositol 3-kinase Catalytic Subunit, Chain A, domain 1"/>
    <property type="match status" value="1"/>
</dbReference>
<dbReference type="Pfam" id="PF00240">
    <property type="entry name" value="ubiquitin"/>
    <property type="match status" value="1"/>
</dbReference>